<evidence type="ECO:0000313" key="3">
    <source>
        <dbReference type="Proteomes" id="UP000326554"/>
    </source>
</evidence>
<dbReference type="AlphaFoldDB" id="A0A5J5GFH5"/>
<name>A0A5J5GFH5_9RHOB</name>
<dbReference type="PANTHER" id="PTHR39175">
    <property type="entry name" value="FAMILY PROTEIN, PUTATIVE (AFU_ORTHOLOGUE AFUA_3G15060)-RELATED"/>
    <property type="match status" value="1"/>
</dbReference>
<feature type="domain" description="VOC" evidence="1">
    <location>
        <begin position="2"/>
        <end position="116"/>
    </location>
</feature>
<accession>A0A5J5GFH5</accession>
<evidence type="ECO:0000259" key="1">
    <source>
        <dbReference type="PROSITE" id="PS51819"/>
    </source>
</evidence>
<reference evidence="2 3" key="1">
    <citation type="submission" date="2019-09" db="EMBL/GenBank/DDBJ databases">
        <authorList>
            <person name="Park J.-S."/>
            <person name="Choi H.-J."/>
        </authorList>
    </citation>
    <scope>NUCLEOTIDE SEQUENCE [LARGE SCALE GENOMIC DNA]</scope>
    <source>
        <strain evidence="2 3">176SS1-4</strain>
    </source>
</reference>
<dbReference type="SUPFAM" id="SSF54593">
    <property type="entry name" value="Glyoxalase/Bleomycin resistance protein/Dihydroxybiphenyl dioxygenase"/>
    <property type="match status" value="1"/>
</dbReference>
<keyword evidence="3" id="KW-1185">Reference proteome</keyword>
<dbReference type="EMBL" id="VYQE01000004">
    <property type="protein sequence ID" value="KAA9006996.1"/>
    <property type="molecule type" value="Genomic_DNA"/>
</dbReference>
<dbReference type="InterPro" id="IPR037523">
    <property type="entry name" value="VOC_core"/>
</dbReference>
<dbReference type="RefSeq" id="WP_150446015.1">
    <property type="nucleotide sequence ID" value="NZ_VYQE01000004.1"/>
</dbReference>
<dbReference type="Pfam" id="PF00903">
    <property type="entry name" value="Glyoxalase"/>
    <property type="match status" value="1"/>
</dbReference>
<proteinExistence type="predicted"/>
<dbReference type="InterPro" id="IPR004360">
    <property type="entry name" value="Glyas_Fos-R_dOase_dom"/>
</dbReference>
<dbReference type="Gene3D" id="3.10.180.10">
    <property type="entry name" value="2,3-Dihydroxybiphenyl 1,2-Dioxygenase, domain 1"/>
    <property type="match status" value="1"/>
</dbReference>
<dbReference type="PANTHER" id="PTHR39175:SF1">
    <property type="entry name" value="FAMILY PROTEIN, PUTATIVE (AFU_ORTHOLOGUE AFUA_3G15060)-RELATED"/>
    <property type="match status" value="1"/>
</dbReference>
<gene>
    <name evidence="2" type="ORF">F3S47_14625</name>
</gene>
<sequence>MRLDHVQLAIPPGGEAKARAFWCDLLGLSEISKPPGLARRGGLWLALDGAELHLGVESGFAPALKAHPCLVVADLPALAERLSGAGHAVRPDEAIAGRERFYCDDPFGNRLEFMAPASA</sequence>
<dbReference type="InterPro" id="IPR029068">
    <property type="entry name" value="Glyas_Bleomycin-R_OHBP_Dase"/>
</dbReference>
<evidence type="ECO:0000313" key="2">
    <source>
        <dbReference type="EMBL" id="KAA9006996.1"/>
    </source>
</evidence>
<organism evidence="2 3">
    <name type="scientific">Histidinibacterium aquaticum</name>
    <dbReference type="NCBI Taxonomy" id="2613962"/>
    <lineage>
        <taxon>Bacteria</taxon>
        <taxon>Pseudomonadati</taxon>
        <taxon>Pseudomonadota</taxon>
        <taxon>Alphaproteobacteria</taxon>
        <taxon>Rhodobacterales</taxon>
        <taxon>Paracoccaceae</taxon>
        <taxon>Histidinibacterium</taxon>
    </lineage>
</organism>
<protein>
    <submittedName>
        <fullName evidence="2">Glyoxalase</fullName>
    </submittedName>
</protein>
<dbReference type="Proteomes" id="UP000326554">
    <property type="component" value="Unassembled WGS sequence"/>
</dbReference>
<comment type="caution">
    <text evidence="2">The sequence shown here is derived from an EMBL/GenBank/DDBJ whole genome shotgun (WGS) entry which is preliminary data.</text>
</comment>
<dbReference type="PROSITE" id="PS51819">
    <property type="entry name" value="VOC"/>
    <property type="match status" value="1"/>
</dbReference>